<dbReference type="InterPro" id="IPR021557">
    <property type="entry name" value="DUF3016"/>
</dbReference>
<feature type="chain" id="PRO_5037006886" evidence="1">
    <location>
        <begin position="21"/>
        <end position="172"/>
    </location>
</feature>
<proteinExistence type="predicted"/>
<dbReference type="Pfam" id="PF11454">
    <property type="entry name" value="DUF3016"/>
    <property type="match status" value="1"/>
</dbReference>
<sequence length="172" mass="19653">MKKIIGSSLFLILVSGTALAGEANINWSKFNNWERVVQGRLNDDSFNDRALIERSRETVTKEFTYIFSRLTNDLPDGVKLEIDVLDLALKNNSDSSTELYWPRFNFTYNLKNAKGEILASGSEQLKDMVMRGNVMFQTVYPAEARMIQDWLKSQQVAGNFPTKQERMIVSSN</sequence>
<dbReference type="Proteomes" id="UP000678545">
    <property type="component" value="Unassembled WGS sequence"/>
</dbReference>
<feature type="signal peptide" evidence="1">
    <location>
        <begin position="1"/>
        <end position="20"/>
    </location>
</feature>
<evidence type="ECO:0000313" key="3">
    <source>
        <dbReference type="Proteomes" id="UP000678545"/>
    </source>
</evidence>
<keyword evidence="3" id="KW-1185">Reference proteome</keyword>
<name>A0A941E2X5_9BURK</name>
<evidence type="ECO:0000256" key="1">
    <source>
        <dbReference type="SAM" id="SignalP"/>
    </source>
</evidence>
<organism evidence="2 3">
    <name type="scientific">Undibacterium fentianense</name>
    <dbReference type="NCBI Taxonomy" id="2828728"/>
    <lineage>
        <taxon>Bacteria</taxon>
        <taxon>Pseudomonadati</taxon>
        <taxon>Pseudomonadota</taxon>
        <taxon>Betaproteobacteria</taxon>
        <taxon>Burkholderiales</taxon>
        <taxon>Oxalobacteraceae</taxon>
        <taxon>Undibacterium</taxon>
    </lineage>
</organism>
<dbReference type="AlphaFoldDB" id="A0A941E2X5"/>
<gene>
    <name evidence="2" type="ORF">KDM90_10790</name>
</gene>
<accession>A0A941E2X5</accession>
<comment type="caution">
    <text evidence="2">The sequence shown here is derived from an EMBL/GenBank/DDBJ whole genome shotgun (WGS) entry which is preliminary data.</text>
</comment>
<reference evidence="2" key="1">
    <citation type="submission" date="2021-04" db="EMBL/GenBank/DDBJ databases">
        <title>novel species isolated from subtropical streams in China.</title>
        <authorList>
            <person name="Lu H."/>
        </authorList>
    </citation>
    <scope>NUCLEOTIDE SEQUENCE</scope>
    <source>
        <strain evidence="2">FT137W</strain>
    </source>
</reference>
<keyword evidence="1" id="KW-0732">Signal</keyword>
<evidence type="ECO:0000313" key="2">
    <source>
        <dbReference type="EMBL" id="MBR7800481.1"/>
    </source>
</evidence>
<dbReference type="EMBL" id="JAGSPJ010000004">
    <property type="protein sequence ID" value="MBR7800481.1"/>
    <property type="molecule type" value="Genomic_DNA"/>
</dbReference>
<protein>
    <submittedName>
        <fullName evidence="2">DUF3016 domain-containing protein</fullName>
    </submittedName>
</protein>
<dbReference type="RefSeq" id="WP_212675613.1">
    <property type="nucleotide sequence ID" value="NZ_JAGSPJ010000004.1"/>
</dbReference>